<feature type="domain" description="Alcohol dehydrogenase iron-type/glycerol dehydrogenase GldA" evidence="12">
    <location>
        <begin position="8"/>
        <end position="152"/>
    </location>
</feature>
<dbReference type="InterPro" id="IPR001670">
    <property type="entry name" value="ADH_Fe/GldA"/>
</dbReference>
<comment type="caution">
    <text evidence="13">The sequence shown here is derived from an EMBL/GenBank/DDBJ whole genome shotgun (WGS) entry which is preliminary data.</text>
</comment>
<reference evidence="13 14" key="1">
    <citation type="submission" date="2017-01" db="EMBL/GenBank/DDBJ databases">
        <title>Genome analysis of Paenibacillus selenitrireducens ES3-24.</title>
        <authorList>
            <person name="Xu D."/>
            <person name="Yao R."/>
            <person name="Zheng S."/>
        </authorList>
    </citation>
    <scope>NUCLEOTIDE SEQUENCE [LARGE SCALE GENOMIC DNA]</scope>
    <source>
        <strain evidence="13 14">ES3-24</strain>
    </source>
</reference>
<evidence type="ECO:0000313" key="14">
    <source>
        <dbReference type="Proteomes" id="UP000190188"/>
    </source>
</evidence>
<dbReference type="GO" id="GO:0046872">
    <property type="term" value="F:metal ion binding"/>
    <property type="evidence" value="ECO:0007669"/>
    <property type="project" value="UniProtKB-KW"/>
</dbReference>
<dbReference type="OrthoDB" id="5198708at2"/>
<keyword evidence="9" id="KW-0862">Zinc</keyword>
<dbReference type="AlphaFoldDB" id="A0A1T2X0U9"/>
<comment type="pathway">
    <text evidence="5">Polyol metabolism; glycerol fermentation; glycerone phosphate from glycerol (oxidative route): step 1/2.</text>
</comment>
<comment type="cofactor">
    <cofactor evidence="9">
        <name>Zn(2+)</name>
        <dbReference type="ChEBI" id="CHEBI:29105"/>
    </cofactor>
    <text evidence="9">Binds 1 zinc ion per subunit.</text>
</comment>
<keyword evidence="4 11" id="KW-0520">NAD</keyword>
<dbReference type="CDD" id="cd08170">
    <property type="entry name" value="GlyDH"/>
    <property type="match status" value="1"/>
</dbReference>
<dbReference type="STRING" id="1324314.BVG16_29490"/>
<evidence type="ECO:0000256" key="3">
    <source>
        <dbReference type="ARBA" id="ARBA00023002"/>
    </source>
</evidence>
<feature type="binding site" evidence="11">
    <location>
        <position position="123"/>
    </location>
    <ligand>
        <name>NAD(+)</name>
        <dbReference type="ChEBI" id="CHEBI:57540"/>
    </ligand>
</feature>
<dbReference type="Proteomes" id="UP000190188">
    <property type="component" value="Unassembled WGS sequence"/>
</dbReference>
<dbReference type="InterPro" id="IPR016205">
    <property type="entry name" value="Glycerol_DH"/>
</dbReference>
<dbReference type="PANTHER" id="PTHR43616">
    <property type="entry name" value="GLYCEROL DEHYDROGENASE"/>
    <property type="match status" value="1"/>
</dbReference>
<keyword evidence="3" id="KW-0560">Oxidoreductase</keyword>
<proteinExistence type="inferred from homology"/>
<comment type="similarity">
    <text evidence="1">Belongs to the iron-containing alcohol dehydrogenase family.</text>
</comment>
<feature type="binding site" evidence="9">
    <location>
        <position position="169"/>
    </location>
    <ligand>
        <name>glycerol</name>
        <dbReference type="ChEBI" id="CHEBI:17754"/>
    </ligand>
</feature>
<evidence type="ECO:0000256" key="2">
    <source>
        <dbReference type="ARBA" id="ARBA00022723"/>
    </source>
</evidence>
<dbReference type="Gene3D" id="1.20.1090.10">
    <property type="entry name" value="Dehydroquinate synthase-like - alpha domain"/>
    <property type="match status" value="1"/>
</dbReference>
<accession>A0A1T2X0U9</accession>
<feature type="binding site" evidence="10">
    <location>
        <position position="119"/>
    </location>
    <ligand>
        <name>glycerol</name>
        <dbReference type="ChEBI" id="CHEBI:17754"/>
    </ligand>
</feature>
<dbReference type="GO" id="GO:0005829">
    <property type="term" value="C:cytosol"/>
    <property type="evidence" value="ECO:0007669"/>
    <property type="project" value="TreeGrafter"/>
</dbReference>
<dbReference type="NCBIfam" id="NF006941">
    <property type="entry name" value="PRK09423.1"/>
    <property type="match status" value="1"/>
</dbReference>
<dbReference type="RefSeq" id="WP_078502784.1">
    <property type="nucleotide sequence ID" value="NZ_MSZX01000019.1"/>
</dbReference>
<evidence type="ECO:0000256" key="1">
    <source>
        <dbReference type="ARBA" id="ARBA00007358"/>
    </source>
</evidence>
<feature type="binding site" evidence="11">
    <location>
        <position position="129"/>
    </location>
    <ligand>
        <name>NAD(+)</name>
        <dbReference type="ChEBI" id="CHEBI:57540"/>
    </ligand>
</feature>
<dbReference type="EC" id="1.1.1.6" evidence="6"/>
<evidence type="ECO:0000256" key="5">
    <source>
        <dbReference type="ARBA" id="ARBA00037918"/>
    </source>
</evidence>
<feature type="binding site" evidence="9">
    <location>
        <position position="281"/>
    </location>
    <ligand>
        <name>glycerol</name>
        <dbReference type="ChEBI" id="CHEBI:17754"/>
    </ligand>
</feature>
<dbReference type="Pfam" id="PF00465">
    <property type="entry name" value="Fe-ADH"/>
    <property type="match status" value="1"/>
</dbReference>
<organism evidence="13 14">
    <name type="scientific">Paenibacillus selenitireducens</name>
    <dbReference type="NCBI Taxonomy" id="1324314"/>
    <lineage>
        <taxon>Bacteria</taxon>
        <taxon>Bacillati</taxon>
        <taxon>Bacillota</taxon>
        <taxon>Bacilli</taxon>
        <taxon>Bacillales</taxon>
        <taxon>Paenibacillaceae</taxon>
        <taxon>Paenibacillus</taxon>
    </lineage>
</organism>
<sequence length="378" mass="40382">MRRAFISPTKYVQGEDELLNLGYFVRTFGDSALLIAHPDDVARVKDKLDATIHKFNITLVESGFHGECSRQEVARLQALAKEHQCACTIGLGGGKAIDTAKCVAEGEHLIIVPTIAATDAPTSHSAVLYTPEGEFDDYAYFKQSPSVVMIDTTVIANAPTRFLVAGMGDALSTYFEARATANSYSNVNAGLPCGVREGVCGDAKGTKTAFALAKLCYETLLEDGLKAKLSCDQNVVTPALENIIETNILLSGLGFESGGLAAIHAIHNGLTALEGTHHYYHGEKVAFSTLAQLVLENADKAEIQEVLTFSASIGLPICLADIGVDHVTHEELMNVAQKACIAEESIHSMPFPITEEAVAAAIIVADQLGREFKLSKEA</sequence>
<evidence type="ECO:0000256" key="11">
    <source>
        <dbReference type="PIRSR" id="PIRSR000112-3"/>
    </source>
</evidence>
<keyword evidence="2 9" id="KW-0479">Metal-binding</keyword>
<evidence type="ECO:0000259" key="12">
    <source>
        <dbReference type="Pfam" id="PF00465"/>
    </source>
</evidence>
<dbReference type="SUPFAM" id="SSF56796">
    <property type="entry name" value="Dehydroquinate synthase-like"/>
    <property type="match status" value="1"/>
</dbReference>
<dbReference type="PIRSF" id="PIRSF000112">
    <property type="entry name" value="Glycerol_dehydrogenase"/>
    <property type="match status" value="1"/>
</dbReference>
<evidence type="ECO:0000256" key="9">
    <source>
        <dbReference type="PIRSR" id="PIRSR000112-1"/>
    </source>
</evidence>
<dbReference type="EMBL" id="MSZX01000019">
    <property type="protein sequence ID" value="OPA73336.1"/>
    <property type="molecule type" value="Genomic_DNA"/>
</dbReference>
<dbReference type="Gene3D" id="3.40.50.1970">
    <property type="match status" value="1"/>
</dbReference>
<keyword evidence="14" id="KW-1185">Reference proteome</keyword>
<dbReference type="GO" id="GO:0008888">
    <property type="term" value="F:glycerol dehydrogenase (NAD+) activity"/>
    <property type="evidence" value="ECO:0007669"/>
    <property type="project" value="UniProtKB-EC"/>
</dbReference>
<feature type="binding site" evidence="11">
    <location>
        <begin position="94"/>
        <end position="98"/>
    </location>
    <ligand>
        <name>NAD(+)</name>
        <dbReference type="ChEBI" id="CHEBI:57540"/>
    </ligand>
</feature>
<dbReference type="InterPro" id="IPR018211">
    <property type="entry name" value="ADH_Fe_CS"/>
</dbReference>
<dbReference type="PROSITE" id="PS00060">
    <property type="entry name" value="ADH_IRON_2"/>
    <property type="match status" value="1"/>
</dbReference>
<evidence type="ECO:0000256" key="10">
    <source>
        <dbReference type="PIRSR" id="PIRSR000112-2"/>
    </source>
</evidence>
<evidence type="ECO:0000256" key="8">
    <source>
        <dbReference type="ARBA" id="ARBA00049006"/>
    </source>
</evidence>
<name>A0A1T2X0U9_9BACL</name>
<evidence type="ECO:0000256" key="7">
    <source>
        <dbReference type="ARBA" id="ARBA00040132"/>
    </source>
</evidence>
<comment type="catalytic activity">
    <reaction evidence="8">
        <text>glycerol + NAD(+) = dihydroxyacetone + NADH + H(+)</text>
        <dbReference type="Rhea" id="RHEA:13769"/>
        <dbReference type="ChEBI" id="CHEBI:15378"/>
        <dbReference type="ChEBI" id="CHEBI:16016"/>
        <dbReference type="ChEBI" id="CHEBI:17754"/>
        <dbReference type="ChEBI" id="CHEBI:57540"/>
        <dbReference type="ChEBI" id="CHEBI:57945"/>
        <dbReference type="EC" id="1.1.1.6"/>
    </reaction>
</comment>
<feature type="binding site" evidence="9">
    <location>
        <position position="264"/>
    </location>
    <ligand>
        <name>glycerol</name>
        <dbReference type="ChEBI" id="CHEBI:17754"/>
    </ligand>
</feature>
<dbReference type="PANTHER" id="PTHR43616:SF5">
    <property type="entry name" value="GLYCEROL DEHYDROGENASE 1"/>
    <property type="match status" value="1"/>
</dbReference>
<evidence type="ECO:0000313" key="13">
    <source>
        <dbReference type="EMBL" id="OPA73336.1"/>
    </source>
</evidence>
<evidence type="ECO:0000256" key="6">
    <source>
        <dbReference type="ARBA" id="ARBA00039147"/>
    </source>
</evidence>
<protein>
    <recommendedName>
        <fullName evidence="7">Glycerol dehydrogenase</fullName>
        <ecNumber evidence="6">1.1.1.6</ecNumber>
    </recommendedName>
</protein>
<evidence type="ECO:0000256" key="4">
    <source>
        <dbReference type="ARBA" id="ARBA00023027"/>
    </source>
</evidence>
<gene>
    <name evidence="13" type="primary">gldA</name>
    <name evidence="13" type="ORF">BVG16_29490</name>
</gene>